<protein>
    <recommendedName>
        <fullName evidence="4">RRM domain-containing protein</fullName>
    </recommendedName>
</protein>
<feature type="compositionally biased region" description="Basic and acidic residues" evidence="3">
    <location>
        <begin position="10"/>
        <end position="22"/>
    </location>
</feature>
<dbReference type="InterPro" id="IPR051229">
    <property type="entry name" value="ALYREF_mRNA_export"/>
</dbReference>
<dbReference type="InterPro" id="IPR025715">
    <property type="entry name" value="FoP_C"/>
</dbReference>
<dbReference type="InterPro" id="IPR000504">
    <property type="entry name" value="RRM_dom"/>
</dbReference>
<dbReference type="GO" id="GO:0005634">
    <property type="term" value="C:nucleus"/>
    <property type="evidence" value="ECO:0007669"/>
    <property type="project" value="TreeGrafter"/>
</dbReference>
<feature type="region of interest" description="Disordered" evidence="3">
    <location>
        <begin position="231"/>
        <end position="296"/>
    </location>
</feature>
<evidence type="ECO:0000256" key="2">
    <source>
        <dbReference type="PROSITE-ProRule" id="PRU00176"/>
    </source>
</evidence>
<dbReference type="GO" id="GO:0003729">
    <property type="term" value="F:mRNA binding"/>
    <property type="evidence" value="ECO:0007669"/>
    <property type="project" value="TreeGrafter"/>
</dbReference>
<dbReference type="Pfam" id="PF13865">
    <property type="entry name" value="FoP_duplication"/>
    <property type="match status" value="1"/>
</dbReference>
<name>A0A6A4KWW1_9ERIC</name>
<accession>A0A6A4KWW1</accession>
<keyword evidence="1 2" id="KW-0694">RNA-binding</keyword>
<dbReference type="Gene3D" id="3.30.70.330">
    <property type="match status" value="1"/>
</dbReference>
<dbReference type="Pfam" id="PF00076">
    <property type="entry name" value="RRM_1"/>
    <property type="match status" value="1"/>
</dbReference>
<evidence type="ECO:0000313" key="5">
    <source>
        <dbReference type="EMBL" id="KAE9450075.1"/>
    </source>
</evidence>
<dbReference type="OrthoDB" id="1049195at2759"/>
<organism evidence="5 6">
    <name type="scientific">Rhododendron williamsianum</name>
    <dbReference type="NCBI Taxonomy" id="262921"/>
    <lineage>
        <taxon>Eukaryota</taxon>
        <taxon>Viridiplantae</taxon>
        <taxon>Streptophyta</taxon>
        <taxon>Embryophyta</taxon>
        <taxon>Tracheophyta</taxon>
        <taxon>Spermatophyta</taxon>
        <taxon>Magnoliopsida</taxon>
        <taxon>eudicotyledons</taxon>
        <taxon>Gunneridae</taxon>
        <taxon>Pentapetalae</taxon>
        <taxon>asterids</taxon>
        <taxon>Ericales</taxon>
        <taxon>Ericaceae</taxon>
        <taxon>Ericoideae</taxon>
        <taxon>Rhodoreae</taxon>
        <taxon>Rhododendron</taxon>
    </lineage>
</organism>
<dbReference type="CDD" id="cd12680">
    <property type="entry name" value="RRM_THOC4"/>
    <property type="match status" value="1"/>
</dbReference>
<dbReference type="SMART" id="SM00360">
    <property type="entry name" value="RRM"/>
    <property type="match status" value="1"/>
</dbReference>
<dbReference type="SMART" id="SM01218">
    <property type="entry name" value="FoP_duplication"/>
    <property type="match status" value="1"/>
</dbReference>
<dbReference type="Proteomes" id="UP000428333">
    <property type="component" value="Linkage Group LG11"/>
</dbReference>
<proteinExistence type="predicted"/>
<feature type="compositionally biased region" description="Basic and acidic residues" evidence="3">
    <location>
        <begin position="271"/>
        <end position="290"/>
    </location>
</feature>
<evidence type="ECO:0000256" key="3">
    <source>
        <dbReference type="SAM" id="MobiDB-lite"/>
    </source>
</evidence>
<dbReference type="GO" id="GO:0006406">
    <property type="term" value="P:mRNA export from nucleus"/>
    <property type="evidence" value="ECO:0007669"/>
    <property type="project" value="TreeGrafter"/>
</dbReference>
<feature type="non-terminal residue" evidence="5">
    <location>
        <position position="1"/>
    </location>
</feature>
<keyword evidence="6" id="KW-1185">Reference proteome</keyword>
<reference evidence="5 6" key="1">
    <citation type="journal article" date="2019" name="Genome Biol. Evol.">
        <title>The Rhododendron genome and chromosomal organization provide insight into shared whole-genome duplications across the heath family (Ericaceae).</title>
        <authorList>
            <person name="Soza V.L."/>
            <person name="Lindsley D."/>
            <person name="Waalkes A."/>
            <person name="Ramage E."/>
            <person name="Patwardhan R.P."/>
            <person name="Burton J.N."/>
            <person name="Adey A."/>
            <person name="Kumar A."/>
            <person name="Qiu R."/>
            <person name="Shendure J."/>
            <person name="Hall B."/>
        </authorList>
    </citation>
    <scope>NUCLEOTIDE SEQUENCE [LARGE SCALE GENOMIC DNA]</scope>
    <source>
        <strain evidence="5">RSF 1966-606</strain>
    </source>
</reference>
<evidence type="ECO:0000259" key="4">
    <source>
        <dbReference type="PROSITE" id="PS50102"/>
    </source>
</evidence>
<dbReference type="SUPFAM" id="SSF54928">
    <property type="entry name" value="RNA-binding domain, RBD"/>
    <property type="match status" value="1"/>
</dbReference>
<evidence type="ECO:0000313" key="6">
    <source>
        <dbReference type="Proteomes" id="UP000428333"/>
    </source>
</evidence>
<dbReference type="AlphaFoldDB" id="A0A6A4KWW1"/>
<dbReference type="InterPro" id="IPR035979">
    <property type="entry name" value="RBD_domain_sf"/>
</dbReference>
<feature type="compositionally biased region" description="Basic residues" evidence="3">
    <location>
        <begin position="23"/>
        <end position="32"/>
    </location>
</feature>
<gene>
    <name evidence="5" type="ORF">C3L33_18013</name>
</gene>
<comment type="caution">
    <text evidence="5">The sequence shown here is derived from an EMBL/GenBank/DDBJ whole genome shotgun (WGS) entry which is preliminary data.</text>
</comment>
<dbReference type="PROSITE" id="PS50102">
    <property type="entry name" value="RRM"/>
    <property type="match status" value="1"/>
</dbReference>
<feature type="domain" description="RRM" evidence="4">
    <location>
        <begin position="146"/>
        <end position="223"/>
    </location>
</feature>
<dbReference type="EMBL" id="QEFC01003091">
    <property type="protein sequence ID" value="KAE9450075.1"/>
    <property type="molecule type" value="Genomic_DNA"/>
</dbReference>
<dbReference type="PANTHER" id="PTHR19965">
    <property type="entry name" value="RNA AND EXPORT FACTOR BINDING PROTEIN"/>
    <property type="match status" value="1"/>
</dbReference>
<dbReference type="InterPro" id="IPR012677">
    <property type="entry name" value="Nucleotide-bd_a/b_plait_sf"/>
</dbReference>
<feature type="region of interest" description="Disordered" evidence="3">
    <location>
        <begin position="1"/>
        <end position="44"/>
    </location>
</feature>
<sequence length="296" mass="32211">MASLDMSLDDMIKSRRSSERGRGQGRARRGRGRGPVGPFRGGRMTAAPHRGVFAKGLPSLNFGTGALTCSIVPIDMQWVKSPLLHIQSTSSSSNFPSSTLLVVLHFNLLDFAANVIGYSFLISDLLLENGELFLRAAGLTGAENGTKLYVSNLDVGVTNEDIRELFSEIGELKRYAVHYDRNGRSSGSAEVVFSRRTDAFQALKRYNNVQLDGRPMKIEIIGTNSKFLLQPVPRGRGRGTAAVSRGLGQRGRGGPRNFGARGRGGRGGRGRGREKAVEKSADELDKELDNYHAMQT</sequence>
<evidence type="ECO:0000256" key="1">
    <source>
        <dbReference type="ARBA" id="ARBA00022884"/>
    </source>
</evidence>
<dbReference type="PANTHER" id="PTHR19965:SF33">
    <property type="entry name" value="THO COMPLEX SUBUNIT 4D"/>
    <property type="match status" value="1"/>
</dbReference>
<feature type="compositionally biased region" description="Gly residues" evidence="3">
    <location>
        <begin position="248"/>
        <end position="262"/>
    </location>
</feature>